<protein>
    <submittedName>
        <fullName evidence="1">Uncharacterized protein</fullName>
    </submittedName>
</protein>
<evidence type="ECO:0000313" key="2">
    <source>
        <dbReference type="Proteomes" id="UP000003781"/>
    </source>
</evidence>
<gene>
    <name evidence="1" type="ORF">CY0110_00740</name>
</gene>
<keyword evidence="2" id="KW-1185">Reference proteome</keyword>
<dbReference type="EMBL" id="AAXW01000054">
    <property type="protein sequence ID" value="EAZ89100.1"/>
    <property type="molecule type" value="Genomic_DNA"/>
</dbReference>
<organism evidence="1 2">
    <name type="scientific">Crocosphaera chwakensis CCY0110</name>
    <dbReference type="NCBI Taxonomy" id="391612"/>
    <lineage>
        <taxon>Bacteria</taxon>
        <taxon>Bacillati</taxon>
        <taxon>Cyanobacteriota</taxon>
        <taxon>Cyanophyceae</taxon>
        <taxon>Oscillatoriophycideae</taxon>
        <taxon>Chroococcales</taxon>
        <taxon>Aphanothecaceae</taxon>
        <taxon>Crocosphaera</taxon>
        <taxon>Crocosphaera chwakensis</taxon>
    </lineage>
</organism>
<reference evidence="1 2" key="1">
    <citation type="submission" date="2007-03" db="EMBL/GenBank/DDBJ databases">
        <authorList>
            <person name="Stal L."/>
            <person name="Ferriera S."/>
            <person name="Johnson J."/>
            <person name="Kravitz S."/>
            <person name="Beeson K."/>
            <person name="Sutton G."/>
            <person name="Rogers Y.-H."/>
            <person name="Friedman R."/>
            <person name="Frazier M."/>
            <person name="Venter J.C."/>
        </authorList>
    </citation>
    <scope>NUCLEOTIDE SEQUENCE [LARGE SCALE GENOMIC DNA]</scope>
    <source>
        <strain evidence="1 2">CCY0110</strain>
    </source>
</reference>
<accession>A3IWP5</accession>
<name>A3IWP5_9CHRO</name>
<evidence type="ECO:0000313" key="1">
    <source>
        <dbReference type="EMBL" id="EAZ89100.1"/>
    </source>
</evidence>
<proteinExistence type="predicted"/>
<dbReference type="Proteomes" id="UP000003781">
    <property type="component" value="Unassembled WGS sequence"/>
</dbReference>
<comment type="caution">
    <text evidence="1">The sequence shown here is derived from an EMBL/GenBank/DDBJ whole genome shotgun (WGS) entry which is preliminary data.</text>
</comment>
<sequence length="51" mass="5517">MAGIYYLSTPQNINILISSLSSLQPLCVTIFEDFAIESASATLQAIIKETP</sequence>
<dbReference type="AlphaFoldDB" id="A3IWP5"/>